<dbReference type="PROSITE" id="PS50940">
    <property type="entry name" value="CHIT_BIND_II"/>
    <property type="match status" value="1"/>
</dbReference>
<keyword evidence="3" id="KW-1185">Reference proteome</keyword>
<dbReference type="AlphaFoldDB" id="A0A8J5J9A4"/>
<dbReference type="SUPFAM" id="SSF57625">
    <property type="entry name" value="Invertebrate chitin-binding proteins"/>
    <property type="match status" value="1"/>
</dbReference>
<evidence type="ECO:0000313" key="2">
    <source>
        <dbReference type="EMBL" id="KAG7154396.1"/>
    </source>
</evidence>
<dbReference type="Pfam" id="PF01607">
    <property type="entry name" value="CBM_14"/>
    <property type="match status" value="1"/>
</dbReference>
<dbReference type="EMBL" id="JAHLQT010044465">
    <property type="protein sequence ID" value="KAG7154396.1"/>
    <property type="molecule type" value="Genomic_DNA"/>
</dbReference>
<dbReference type="InterPro" id="IPR052976">
    <property type="entry name" value="Scoloptoxin-like"/>
</dbReference>
<dbReference type="GO" id="GO:0008061">
    <property type="term" value="F:chitin binding"/>
    <property type="evidence" value="ECO:0007669"/>
    <property type="project" value="InterPro"/>
</dbReference>
<gene>
    <name evidence="2" type="ORF">Hamer_G017606</name>
</gene>
<sequence length="135" mass="14842">MIVGVAGADYPTYSRVPDTSFRCEDQETPGYYADEEAECQVFHICVSEGRRVRQYSFLCPNGTVFSQQYLEDSLALEEDSLALEEDSLALEEDSLALEEDSLVLEVDSLVLEEDSLALEGGSLALEGRAYVGGIQ</sequence>
<evidence type="ECO:0000313" key="3">
    <source>
        <dbReference type="Proteomes" id="UP000747542"/>
    </source>
</evidence>
<dbReference type="InterPro" id="IPR002557">
    <property type="entry name" value="Chitin-bd_dom"/>
</dbReference>
<reference evidence="2" key="1">
    <citation type="journal article" date="2021" name="Sci. Adv.">
        <title>The American lobster genome reveals insights on longevity, neural, and immune adaptations.</title>
        <authorList>
            <person name="Polinski J.M."/>
            <person name="Zimin A.V."/>
            <person name="Clark K.F."/>
            <person name="Kohn A.B."/>
            <person name="Sadowski N."/>
            <person name="Timp W."/>
            <person name="Ptitsyn A."/>
            <person name="Khanna P."/>
            <person name="Romanova D.Y."/>
            <person name="Williams P."/>
            <person name="Greenwood S.J."/>
            <person name="Moroz L.L."/>
            <person name="Walt D.R."/>
            <person name="Bodnar A.G."/>
        </authorList>
    </citation>
    <scope>NUCLEOTIDE SEQUENCE</scope>
    <source>
        <strain evidence="2">GMGI-L3</strain>
    </source>
</reference>
<organism evidence="2 3">
    <name type="scientific">Homarus americanus</name>
    <name type="common">American lobster</name>
    <dbReference type="NCBI Taxonomy" id="6706"/>
    <lineage>
        <taxon>Eukaryota</taxon>
        <taxon>Metazoa</taxon>
        <taxon>Ecdysozoa</taxon>
        <taxon>Arthropoda</taxon>
        <taxon>Crustacea</taxon>
        <taxon>Multicrustacea</taxon>
        <taxon>Malacostraca</taxon>
        <taxon>Eumalacostraca</taxon>
        <taxon>Eucarida</taxon>
        <taxon>Decapoda</taxon>
        <taxon>Pleocyemata</taxon>
        <taxon>Astacidea</taxon>
        <taxon>Nephropoidea</taxon>
        <taxon>Nephropidae</taxon>
        <taxon>Homarus</taxon>
    </lineage>
</organism>
<protein>
    <submittedName>
        <fullName evidence="2">U-scoloptoxin(01)-Cw1a-like 29</fullName>
    </submittedName>
</protein>
<name>A0A8J5J9A4_HOMAM</name>
<dbReference type="InterPro" id="IPR036508">
    <property type="entry name" value="Chitin-bd_dom_sf"/>
</dbReference>
<dbReference type="GO" id="GO:0005576">
    <property type="term" value="C:extracellular region"/>
    <property type="evidence" value="ECO:0007669"/>
    <property type="project" value="InterPro"/>
</dbReference>
<dbReference type="PANTHER" id="PTHR22933:SF31">
    <property type="entry name" value="FI18007P1"/>
    <property type="match status" value="1"/>
</dbReference>
<dbReference type="Gene3D" id="2.170.140.10">
    <property type="entry name" value="Chitin binding domain"/>
    <property type="match status" value="1"/>
</dbReference>
<dbReference type="Proteomes" id="UP000747542">
    <property type="component" value="Unassembled WGS sequence"/>
</dbReference>
<comment type="caution">
    <text evidence="2">The sequence shown here is derived from an EMBL/GenBank/DDBJ whole genome shotgun (WGS) entry which is preliminary data.</text>
</comment>
<dbReference type="PANTHER" id="PTHR22933">
    <property type="entry name" value="FI18007P1-RELATED"/>
    <property type="match status" value="1"/>
</dbReference>
<feature type="domain" description="Chitin-binding type-2" evidence="1">
    <location>
        <begin position="20"/>
        <end position="68"/>
    </location>
</feature>
<accession>A0A8J5J9A4</accession>
<feature type="non-terminal residue" evidence="2">
    <location>
        <position position="135"/>
    </location>
</feature>
<proteinExistence type="predicted"/>
<evidence type="ECO:0000259" key="1">
    <source>
        <dbReference type="PROSITE" id="PS50940"/>
    </source>
</evidence>